<accession>A0AAV6W6D1</accession>
<organism evidence="2 3">
    <name type="scientific">Buddleja alternifolia</name>
    <dbReference type="NCBI Taxonomy" id="168488"/>
    <lineage>
        <taxon>Eukaryota</taxon>
        <taxon>Viridiplantae</taxon>
        <taxon>Streptophyta</taxon>
        <taxon>Embryophyta</taxon>
        <taxon>Tracheophyta</taxon>
        <taxon>Spermatophyta</taxon>
        <taxon>Magnoliopsida</taxon>
        <taxon>eudicotyledons</taxon>
        <taxon>Gunneridae</taxon>
        <taxon>Pentapetalae</taxon>
        <taxon>asterids</taxon>
        <taxon>lamiids</taxon>
        <taxon>Lamiales</taxon>
        <taxon>Scrophulariaceae</taxon>
        <taxon>Buddlejeae</taxon>
        <taxon>Buddleja</taxon>
    </lineage>
</organism>
<feature type="compositionally biased region" description="Pro residues" evidence="1">
    <location>
        <begin position="149"/>
        <end position="159"/>
    </location>
</feature>
<dbReference type="EMBL" id="WHWC01000017">
    <property type="protein sequence ID" value="KAG8366238.1"/>
    <property type="molecule type" value="Genomic_DNA"/>
</dbReference>
<reference evidence="2" key="1">
    <citation type="submission" date="2019-10" db="EMBL/GenBank/DDBJ databases">
        <authorList>
            <person name="Zhang R."/>
            <person name="Pan Y."/>
            <person name="Wang J."/>
            <person name="Ma R."/>
            <person name="Yu S."/>
        </authorList>
    </citation>
    <scope>NUCLEOTIDE SEQUENCE</scope>
    <source>
        <strain evidence="2">LA-IB0</strain>
        <tissue evidence="2">Leaf</tissue>
    </source>
</reference>
<proteinExistence type="predicted"/>
<evidence type="ECO:0000313" key="2">
    <source>
        <dbReference type="EMBL" id="KAG8366238.1"/>
    </source>
</evidence>
<feature type="region of interest" description="Disordered" evidence="1">
    <location>
        <begin position="41"/>
        <end position="90"/>
    </location>
</feature>
<feature type="region of interest" description="Disordered" evidence="1">
    <location>
        <begin position="134"/>
        <end position="159"/>
    </location>
</feature>
<comment type="caution">
    <text evidence="2">The sequence shown here is derived from an EMBL/GenBank/DDBJ whole genome shotgun (WGS) entry which is preliminary data.</text>
</comment>
<name>A0AAV6W6D1_9LAMI</name>
<protein>
    <submittedName>
        <fullName evidence="2">Uncharacterized protein</fullName>
    </submittedName>
</protein>
<gene>
    <name evidence="2" type="ORF">BUALT_Bualt17G0055700</name>
</gene>
<dbReference type="Proteomes" id="UP000826271">
    <property type="component" value="Unassembled WGS sequence"/>
</dbReference>
<evidence type="ECO:0000313" key="3">
    <source>
        <dbReference type="Proteomes" id="UP000826271"/>
    </source>
</evidence>
<feature type="compositionally biased region" description="Polar residues" evidence="1">
    <location>
        <begin position="59"/>
        <end position="75"/>
    </location>
</feature>
<evidence type="ECO:0000256" key="1">
    <source>
        <dbReference type="SAM" id="MobiDB-lite"/>
    </source>
</evidence>
<keyword evidence="3" id="KW-1185">Reference proteome</keyword>
<sequence>MTQKNMRIQKKSLCEKSMQMMVNIIKISSLSLATMNLGDNEHNPNSPLLKLTNDPIEPFSSNSQKRSSQAKSKVQTYLKEQDDHSRSFEGIVDDDGDFSDYIKKFHKRNENEMNKAIINGKASAYIRRFHEKNGRDHSLATSTANVPLVLPPPPPLLKK</sequence>
<dbReference type="AlphaFoldDB" id="A0AAV6W6D1"/>